<evidence type="ECO:0000313" key="1">
    <source>
        <dbReference type="EMBL" id="KAK7739919.1"/>
    </source>
</evidence>
<sequence>MGIHSYETEDTESTVVSEKDAGDYAQPPSYCLPLLCIGPIQVMWKGRQNRKERRKIEKIRRSIEKDCKRVRRALENWDRYRRTWRLRSEAWERGEELSQEQCLAGGFSYSTRYRYKETDIFPSGRTKAQILDFRTPEGRADALKWCESQYDKSHDAGSSFLGDCKCWQECYKEYLYTGEKSQDQAGQASLRETLLGGVKPPVYWVRTISRRMFD</sequence>
<organism evidence="1 2">
    <name type="scientific">Cytospora paraplurivora</name>
    <dbReference type="NCBI Taxonomy" id="2898453"/>
    <lineage>
        <taxon>Eukaryota</taxon>
        <taxon>Fungi</taxon>
        <taxon>Dikarya</taxon>
        <taxon>Ascomycota</taxon>
        <taxon>Pezizomycotina</taxon>
        <taxon>Sordariomycetes</taxon>
        <taxon>Sordariomycetidae</taxon>
        <taxon>Diaporthales</taxon>
        <taxon>Cytosporaceae</taxon>
        <taxon>Cytospora</taxon>
    </lineage>
</organism>
<gene>
    <name evidence="1" type="ORF">SLS53_005512</name>
</gene>
<dbReference type="Proteomes" id="UP001320245">
    <property type="component" value="Unassembled WGS sequence"/>
</dbReference>
<keyword evidence="2" id="KW-1185">Reference proteome</keyword>
<protein>
    <submittedName>
        <fullName evidence="1">Uncharacterized protein</fullName>
    </submittedName>
</protein>
<accession>A0AAN9YF05</accession>
<evidence type="ECO:0000313" key="2">
    <source>
        <dbReference type="Proteomes" id="UP001320245"/>
    </source>
</evidence>
<proteinExistence type="predicted"/>
<dbReference type="EMBL" id="JAJSPL020000021">
    <property type="protein sequence ID" value="KAK7739919.1"/>
    <property type="molecule type" value="Genomic_DNA"/>
</dbReference>
<reference evidence="1 2" key="1">
    <citation type="journal article" date="2023" name="PLoS ONE">
        <title>Cytospora paraplurivora sp. nov. isolated from orchards with fruit tree decline syndrome in Ontario, Canada.</title>
        <authorList>
            <person name="Ilyukhin E."/>
            <person name="Nguyen H.D.T."/>
            <person name="Castle A.J."/>
            <person name="Ellouze W."/>
        </authorList>
    </citation>
    <scope>NUCLEOTIDE SEQUENCE [LARGE SCALE GENOMIC DNA]</scope>
    <source>
        <strain evidence="1 2">FDS-564</strain>
    </source>
</reference>
<name>A0AAN9YF05_9PEZI</name>
<dbReference type="AlphaFoldDB" id="A0AAN9YF05"/>
<comment type="caution">
    <text evidence="1">The sequence shown here is derived from an EMBL/GenBank/DDBJ whole genome shotgun (WGS) entry which is preliminary data.</text>
</comment>